<evidence type="ECO:0000313" key="1">
    <source>
        <dbReference type="EMBL" id="KAJ2992959.1"/>
    </source>
</evidence>
<sequence length="413" mass="46485">MSAHQSLLGRTLGLREHRRSSGSDASAQIQAPANGPQLQDASAQESHRQRKRKVVNTIVSRLIPALEVTKELSASQPPLQLAIGALIVVLEAYKKCCANTEALEALEGQIGQLNTMLKNVLPADQERCPQALQRRLERFARSASMSISSSRLSARSATFNRDLQSVPDNAKHIQFQRLIVRMAKASEIEGQIEECVKTISWLIQCFIVEGSIAVELAVHEMAEDTRQGFVDMSGRFDRVDEELDGIRQDISQAVESSDPRSAVRPKCAVGLCTQRRSFTRVFAVKIPNECIRQWLRCYWDKTWPGAREQYPSDEAFYSAACRVEHLVVDAMVRPIYHHVRNLPPLKRNLITISDLAETMLPEYLFVFKDNSSPEACSLKIRKGDVRAAMRYLGVQDQEPQVYDLRGMRIGRVI</sequence>
<protein>
    <submittedName>
        <fullName evidence="1">Uncharacterized protein</fullName>
    </submittedName>
</protein>
<organism evidence="1 2">
    <name type="scientific">Trametes sanguinea</name>
    <dbReference type="NCBI Taxonomy" id="158606"/>
    <lineage>
        <taxon>Eukaryota</taxon>
        <taxon>Fungi</taxon>
        <taxon>Dikarya</taxon>
        <taxon>Basidiomycota</taxon>
        <taxon>Agaricomycotina</taxon>
        <taxon>Agaricomycetes</taxon>
        <taxon>Polyporales</taxon>
        <taxon>Polyporaceae</taxon>
        <taxon>Trametes</taxon>
    </lineage>
</organism>
<accession>A0ACC1PJN9</accession>
<dbReference type="Proteomes" id="UP001144978">
    <property type="component" value="Unassembled WGS sequence"/>
</dbReference>
<gene>
    <name evidence="1" type="ORF">NUW54_g7814</name>
</gene>
<proteinExistence type="predicted"/>
<keyword evidence="2" id="KW-1185">Reference proteome</keyword>
<reference evidence="1" key="1">
    <citation type="submission" date="2022-08" db="EMBL/GenBank/DDBJ databases">
        <title>Genome Sequence of Pycnoporus sanguineus.</title>
        <authorList>
            <person name="Buettner E."/>
        </authorList>
    </citation>
    <scope>NUCLEOTIDE SEQUENCE</scope>
    <source>
        <strain evidence="1">CG-C14</strain>
    </source>
</reference>
<dbReference type="EMBL" id="JANSHE010002315">
    <property type="protein sequence ID" value="KAJ2992959.1"/>
    <property type="molecule type" value="Genomic_DNA"/>
</dbReference>
<comment type="caution">
    <text evidence="1">The sequence shown here is derived from an EMBL/GenBank/DDBJ whole genome shotgun (WGS) entry which is preliminary data.</text>
</comment>
<evidence type="ECO:0000313" key="2">
    <source>
        <dbReference type="Proteomes" id="UP001144978"/>
    </source>
</evidence>
<name>A0ACC1PJN9_9APHY</name>